<dbReference type="STRING" id="542762.A0A4S4CXW7"/>
<comment type="caution">
    <text evidence="1">The sequence shown here is derived from an EMBL/GenBank/DDBJ whole genome shotgun (WGS) entry which is preliminary data.</text>
</comment>
<reference evidence="1 2" key="1">
    <citation type="journal article" date="2018" name="Proc. Natl. Acad. Sci. U.S.A.">
        <title>Draft genome sequence of Camellia sinensis var. sinensis provides insights into the evolution of the tea genome and tea quality.</title>
        <authorList>
            <person name="Wei C."/>
            <person name="Yang H."/>
            <person name="Wang S."/>
            <person name="Zhao J."/>
            <person name="Liu C."/>
            <person name="Gao L."/>
            <person name="Xia E."/>
            <person name="Lu Y."/>
            <person name="Tai Y."/>
            <person name="She G."/>
            <person name="Sun J."/>
            <person name="Cao H."/>
            <person name="Tong W."/>
            <person name="Gao Q."/>
            <person name="Li Y."/>
            <person name="Deng W."/>
            <person name="Jiang X."/>
            <person name="Wang W."/>
            <person name="Chen Q."/>
            <person name="Zhang S."/>
            <person name="Li H."/>
            <person name="Wu J."/>
            <person name="Wang P."/>
            <person name="Li P."/>
            <person name="Shi C."/>
            <person name="Zheng F."/>
            <person name="Jian J."/>
            <person name="Huang B."/>
            <person name="Shan D."/>
            <person name="Shi M."/>
            <person name="Fang C."/>
            <person name="Yue Y."/>
            <person name="Li F."/>
            <person name="Li D."/>
            <person name="Wei S."/>
            <person name="Han B."/>
            <person name="Jiang C."/>
            <person name="Yin Y."/>
            <person name="Xia T."/>
            <person name="Zhang Z."/>
            <person name="Bennetzen J.L."/>
            <person name="Zhao S."/>
            <person name="Wan X."/>
        </authorList>
    </citation>
    <scope>NUCLEOTIDE SEQUENCE [LARGE SCALE GENOMIC DNA]</scope>
    <source>
        <strain evidence="2">cv. Shuchazao</strain>
        <tissue evidence="1">Leaf</tissue>
    </source>
</reference>
<proteinExistence type="predicted"/>
<dbReference type="Proteomes" id="UP000306102">
    <property type="component" value="Unassembled WGS sequence"/>
</dbReference>
<dbReference type="GO" id="GO:0005634">
    <property type="term" value="C:nucleus"/>
    <property type="evidence" value="ECO:0007669"/>
    <property type="project" value="TreeGrafter"/>
</dbReference>
<dbReference type="GO" id="GO:0009738">
    <property type="term" value="P:abscisic acid-activated signaling pathway"/>
    <property type="evidence" value="ECO:0007669"/>
    <property type="project" value="InterPro"/>
</dbReference>
<evidence type="ECO:0000313" key="1">
    <source>
        <dbReference type="EMBL" id="THF94732.1"/>
    </source>
</evidence>
<dbReference type="PANTHER" id="PTHR47244:SF1">
    <property type="entry name" value="PROTEIN-TYROSINE-PHOSPHATASE IBR5"/>
    <property type="match status" value="1"/>
</dbReference>
<dbReference type="GO" id="GO:0033549">
    <property type="term" value="F:MAP kinase phosphatase activity"/>
    <property type="evidence" value="ECO:0007669"/>
    <property type="project" value="InterPro"/>
</dbReference>
<name>A0A4S4CXW7_CAMSN</name>
<gene>
    <name evidence="1" type="ORF">TEA_009329</name>
</gene>
<protein>
    <submittedName>
        <fullName evidence="1">Uncharacterized protein</fullName>
    </submittedName>
</protein>
<evidence type="ECO:0000313" key="2">
    <source>
        <dbReference type="Proteomes" id="UP000306102"/>
    </source>
</evidence>
<keyword evidence="2" id="KW-1185">Reference proteome</keyword>
<dbReference type="EMBL" id="SDRB02013527">
    <property type="protein sequence ID" value="THF94732.1"/>
    <property type="molecule type" value="Genomic_DNA"/>
</dbReference>
<accession>A0A4S4CXW7</accession>
<dbReference type="PANTHER" id="PTHR47244">
    <property type="entry name" value="PROTEIN-TYROSINE-PHOSPHATASE IBR5"/>
    <property type="match status" value="1"/>
</dbReference>
<dbReference type="AlphaFoldDB" id="A0A4S4CXW7"/>
<sequence length="119" mass="13350">MKSKGWRLAQSYQWVIDQRPPVELTQAVYRQLQENEQKIFGLIKNNTGILPVFTSSTVPSFSFGLPKPNDPVLLPAFNNPSAPSIFARPLLDIASHEFTFGAVQTHQNPSRVRFGEKPA</sequence>
<organism evidence="1 2">
    <name type="scientific">Camellia sinensis var. sinensis</name>
    <name type="common">China tea</name>
    <dbReference type="NCBI Taxonomy" id="542762"/>
    <lineage>
        <taxon>Eukaryota</taxon>
        <taxon>Viridiplantae</taxon>
        <taxon>Streptophyta</taxon>
        <taxon>Embryophyta</taxon>
        <taxon>Tracheophyta</taxon>
        <taxon>Spermatophyta</taxon>
        <taxon>Magnoliopsida</taxon>
        <taxon>eudicotyledons</taxon>
        <taxon>Gunneridae</taxon>
        <taxon>Pentapetalae</taxon>
        <taxon>asterids</taxon>
        <taxon>Ericales</taxon>
        <taxon>Theaceae</taxon>
        <taxon>Camellia</taxon>
    </lineage>
</organism>
<dbReference type="GO" id="GO:0009734">
    <property type="term" value="P:auxin-activated signaling pathway"/>
    <property type="evidence" value="ECO:0007669"/>
    <property type="project" value="InterPro"/>
</dbReference>
<dbReference type="InterPro" id="IPR044212">
    <property type="entry name" value="IBR5-like"/>
</dbReference>